<sequence length="1222" mass="140237">MAEGFVGKRDRLTVEEVADGYLMDLVCRSMLQVIWRNPSGRPKECKMHDLVREIALSKSETEKFCVVYDGKEDKEESGTGARRLSIQTNGGEFQSWKGMLQQLRSLLVFYDDEISLPRGLRLLKVFDLQDVPIEKLPNELVDLFNLRYLNLKRTKVKELPKSIGRLCNLETLDIRDSKIQVLPTGITRLKKLRHLIMYRYNKHGDGNQFDYVYGTAAPANICKLTNLQVLACVEAESDLMKRVRNMTQLKRIGITKLREADEVDLCIAIQKVNLLHYLFVMVSDENECLQMDKLSSAPPYLKKLILVGKLEKVPRWFHSLQNLTLLYLHWSRLEEDLLPYIQELPSLGKLTLINSREGRQQLCFSIGFPKLRDLHLGNFPQLHEIIIEKGSNSKMALPGVDLLIGRIVSALESEASLIGGVRDELNQLQLELSSMTSFLKDADRTTAQTEGEKTWVDNVRDLTYKADNIIDEFMYHMNKQEVQGTFRRLLCRIVYAPKNLWVRHRIATQLQEINKTIKAIPERNQRYGVDRVGRANSGSGSGSGSHDHQGQKPNNAEDTLFVKDDDLVGIEDGKRQLLGWLMDKELQRTVISVIGMGGSGKTTLVAKAYNNQTVKQHFHCYAWITVSQTYVVDDLLRSMIKQFYPATKEAVPLDLSSKSHKELLDMITNYVESKRYVVVLDDVWSHNLWEHIRASLPDEGKGSRVILTTRKEDVASFNFGVKRHVHRMNPLSIDDAWDLFCMKAFSSNRSRCCPKELESLAHDLVAKCEGLPLAIAALGGVMSTKHMESDWRKAYNSLSWELSYNPELEAVKTILLYCFHELPYQLKQCFLYCCLFPEDYPIRRKRLIRLWMAEGFVGKRDGLTVEEVADGYLMDLVCRSMLQVIWRNPSGRPKECKMHDLVREIALSKSETEKFCVVYDGKEDKEESGTGARRLSIQTNGGEFQSWKGMLQQLRSLLVFYDDEISLPRGLRLLKVFDLQDVPIEKLPNELVDLFNLRYLNLKRTKVKELPKSIGRLCNLETLDIRDSKIQVLPTGITKLKKLRHLIMYRYNKHGDGNQFDYVYGTAAPANICKLTNLQVLACVEAESDLMKRVRNMTQLKRIGITKLREADEVDLCIAIQKMSLLHYLFVMVSDENECLRMNKLSSAPPYLKTLILVGKLEKVPRWFHSLQNLTLLYLHWSRLEEDLLPCIQELPSLGKLTLINACEGRQQLCFSTGGLCF</sequence>
<dbReference type="PANTHER" id="PTHR23155:SF1205">
    <property type="entry name" value="DISEASE RESISTANCE PROTEIN RPM1"/>
    <property type="match status" value="1"/>
</dbReference>
<dbReference type="PANTHER" id="PTHR23155">
    <property type="entry name" value="DISEASE RESISTANCE PROTEIN RP"/>
    <property type="match status" value="1"/>
</dbReference>
<evidence type="ECO:0000259" key="11">
    <source>
        <dbReference type="Pfam" id="PF23598"/>
    </source>
</evidence>
<feature type="region of interest" description="Disordered" evidence="7">
    <location>
        <begin position="528"/>
        <end position="556"/>
    </location>
</feature>
<dbReference type="SUPFAM" id="SSF52540">
    <property type="entry name" value="P-loop containing nucleoside triphosphate hydrolases"/>
    <property type="match status" value="1"/>
</dbReference>
<keyword evidence="4" id="KW-0547">Nucleotide-binding</keyword>
<dbReference type="GO" id="GO:0098542">
    <property type="term" value="P:defense response to other organism"/>
    <property type="evidence" value="ECO:0007669"/>
    <property type="project" value="TreeGrafter"/>
</dbReference>
<feature type="domain" description="Disease resistance protein winged helix" evidence="10">
    <location>
        <begin position="1"/>
        <end position="55"/>
    </location>
</feature>
<dbReference type="Gene3D" id="3.40.50.300">
    <property type="entry name" value="P-loop containing nucleotide triphosphate hydrolases"/>
    <property type="match status" value="1"/>
</dbReference>
<dbReference type="GO" id="GO:0005524">
    <property type="term" value="F:ATP binding"/>
    <property type="evidence" value="ECO:0007669"/>
    <property type="project" value="UniProtKB-KW"/>
</dbReference>
<dbReference type="FunFam" id="3.40.50.300:FF:001091">
    <property type="entry name" value="Probable disease resistance protein At1g61300"/>
    <property type="match status" value="1"/>
</dbReference>
<dbReference type="InterPro" id="IPR044974">
    <property type="entry name" value="Disease_R_plants"/>
</dbReference>
<dbReference type="SUPFAM" id="SSF52058">
    <property type="entry name" value="L domain-like"/>
    <property type="match status" value="2"/>
</dbReference>
<dbReference type="InterPro" id="IPR041118">
    <property type="entry name" value="Rx_N"/>
</dbReference>
<organism evidence="12 13">
    <name type="scientific">Camellia sinensis var. sinensis</name>
    <name type="common">China tea</name>
    <dbReference type="NCBI Taxonomy" id="542762"/>
    <lineage>
        <taxon>Eukaryota</taxon>
        <taxon>Viridiplantae</taxon>
        <taxon>Streptophyta</taxon>
        <taxon>Embryophyta</taxon>
        <taxon>Tracheophyta</taxon>
        <taxon>Spermatophyta</taxon>
        <taxon>Magnoliopsida</taxon>
        <taxon>eudicotyledons</taxon>
        <taxon>Gunneridae</taxon>
        <taxon>Pentapetalae</taxon>
        <taxon>asterids</taxon>
        <taxon>Ericales</taxon>
        <taxon>Theaceae</taxon>
        <taxon>Camellia</taxon>
    </lineage>
</organism>
<accession>A0A4V3WQ57</accession>
<evidence type="ECO:0000256" key="3">
    <source>
        <dbReference type="ARBA" id="ARBA00022737"/>
    </source>
</evidence>
<dbReference type="Pfam" id="PF23559">
    <property type="entry name" value="WHD_DRP"/>
    <property type="match status" value="2"/>
</dbReference>
<evidence type="ECO:0000256" key="1">
    <source>
        <dbReference type="ARBA" id="ARBA00008894"/>
    </source>
</evidence>
<dbReference type="InterPro" id="IPR042197">
    <property type="entry name" value="Apaf_helical"/>
</dbReference>
<name>A0A4V3WQ57_CAMSN</name>
<dbReference type="FunFam" id="1.10.10.10:FF:000322">
    <property type="entry name" value="Probable disease resistance protein At1g63360"/>
    <property type="match status" value="1"/>
</dbReference>
<dbReference type="InterPro" id="IPR036388">
    <property type="entry name" value="WH-like_DNA-bd_sf"/>
</dbReference>
<evidence type="ECO:0008006" key="14">
    <source>
        <dbReference type="Google" id="ProtNLM"/>
    </source>
</evidence>
<evidence type="ECO:0000259" key="9">
    <source>
        <dbReference type="Pfam" id="PF18052"/>
    </source>
</evidence>
<dbReference type="InterPro" id="IPR003591">
    <property type="entry name" value="Leu-rich_rpt_typical-subtyp"/>
</dbReference>
<feature type="domain" description="Disease resistance N-terminal" evidence="9">
    <location>
        <begin position="401"/>
        <end position="484"/>
    </location>
</feature>
<gene>
    <name evidence="12" type="ORF">TEA_008755</name>
</gene>
<evidence type="ECO:0000313" key="12">
    <source>
        <dbReference type="EMBL" id="THG19017.1"/>
    </source>
</evidence>
<dbReference type="InterPro" id="IPR038005">
    <property type="entry name" value="RX-like_CC"/>
</dbReference>
<dbReference type="Proteomes" id="UP000306102">
    <property type="component" value="Unassembled WGS sequence"/>
</dbReference>
<dbReference type="Gene3D" id="1.10.8.430">
    <property type="entry name" value="Helical domain of apoptotic protease-activating factors"/>
    <property type="match status" value="1"/>
</dbReference>
<protein>
    <recommendedName>
        <fullName evidence="14">NB-ARC domain-containing protein</fullName>
    </recommendedName>
</protein>
<dbReference type="InterPro" id="IPR027417">
    <property type="entry name" value="P-loop_NTPase"/>
</dbReference>
<keyword evidence="2" id="KW-0433">Leucine-rich repeat</keyword>
<evidence type="ECO:0000256" key="7">
    <source>
        <dbReference type="SAM" id="MobiDB-lite"/>
    </source>
</evidence>
<evidence type="ECO:0000313" key="13">
    <source>
        <dbReference type="Proteomes" id="UP000306102"/>
    </source>
</evidence>
<feature type="domain" description="NB-ARC" evidence="8">
    <location>
        <begin position="571"/>
        <end position="748"/>
    </location>
</feature>
<dbReference type="FunFam" id="1.10.8.430:FF:000003">
    <property type="entry name" value="Probable disease resistance protein At5g66910"/>
    <property type="match status" value="1"/>
</dbReference>
<dbReference type="InterPro" id="IPR055414">
    <property type="entry name" value="LRR_R13L4/SHOC2-like"/>
</dbReference>
<dbReference type="InterPro" id="IPR058922">
    <property type="entry name" value="WHD_DRP"/>
</dbReference>
<feature type="domain" description="Disease resistance R13L4/SHOC-2-like LRR" evidence="11">
    <location>
        <begin position="953"/>
        <end position="1209"/>
    </location>
</feature>
<dbReference type="GO" id="GO:0043531">
    <property type="term" value="F:ADP binding"/>
    <property type="evidence" value="ECO:0007669"/>
    <property type="project" value="InterPro"/>
</dbReference>
<evidence type="ECO:0000259" key="8">
    <source>
        <dbReference type="Pfam" id="PF00931"/>
    </source>
</evidence>
<comment type="similarity">
    <text evidence="1">Belongs to the disease resistance NB-LRR family.</text>
</comment>
<comment type="caution">
    <text evidence="12">The sequence shown here is derived from an EMBL/GenBank/DDBJ whole genome shotgun (WGS) entry which is preliminary data.</text>
</comment>
<evidence type="ECO:0000256" key="2">
    <source>
        <dbReference type="ARBA" id="ARBA00022614"/>
    </source>
</evidence>
<evidence type="ECO:0000259" key="10">
    <source>
        <dbReference type="Pfam" id="PF23559"/>
    </source>
</evidence>
<dbReference type="Gene3D" id="1.20.5.4130">
    <property type="match status" value="1"/>
</dbReference>
<dbReference type="Pfam" id="PF00931">
    <property type="entry name" value="NB-ARC"/>
    <property type="match status" value="1"/>
</dbReference>
<dbReference type="CDD" id="cd14798">
    <property type="entry name" value="RX-CC_like"/>
    <property type="match status" value="1"/>
</dbReference>
<dbReference type="AlphaFoldDB" id="A0A4V3WQ57"/>
<dbReference type="Pfam" id="PF18052">
    <property type="entry name" value="Rx_N"/>
    <property type="match status" value="1"/>
</dbReference>
<dbReference type="GO" id="GO:0051607">
    <property type="term" value="P:defense response to virus"/>
    <property type="evidence" value="ECO:0007669"/>
    <property type="project" value="UniProtKB-ARBA"/>
</dbReference>
<dbReference type="InterPro" id="IPR032675">
    <property type="entry name" value="LRR_dom_sf"/>
</dbReference>
<dbReference type="Pfam" id="PF23598">
    <property type="entry name" value="LRR_14"/>
    <property type="match status" value="2"/>
</dbReference>
<dbReference type="InterPro" id="IPR002182">
    <property type="entry name" value="NB-ARC"/>
</dbReference>
<dbReference type="EMBL" id="SDRB02002723">
    <property type="protein sequence ID" value="THG19017.1"/>
    <property type="molecule type" value="Genomic_DNA"/>
</dbReference>
<keyword evidence="13" id="KW-1185">Reference proteome</keyword>
<dbReference type="Gene3D" id="1.10.10.10">
    <property type="entry name" value="Winged helix-like DNA-binding domain superfamily/Winged helix DNA-binding domain"/>
    <property type="match status" value="1"/>
</dbReference>
<reference evidence="12 13" key="1">
    <citation type="journal article" date="2018" name="Proc. Natl. Acad. Sci. U.S.A.">
        <title>Draft genome sequence of Camellia sinensis var. sinensis provides insights into the evolution of the tea genome and tea quality.</title>
        <authorList>
            <person name="Wei C."/>
            <person name="Yang H."/>
            <person name="Wang S."/>
            <person name="Zhao J."/>
            <person name="Liu C."/>
            <person name="Gao L."/>
            <person name="Xia E."/>
            <person name="Lu Y."/>
            <person name="Tai Y."/>
            <person name="She G."/>
            <person name="Sun J."/>
            <person name="Cao H."/>
            <person name="Tong W."/>
            <person name="Gao Q."/>
            <person name="Li Y."/>
            <person name="Deng W."/>
            <person name="Jiang X."/>
            <person name="Wang W."/>
            <person name="Chen Q."/>
            <person name="Zhang S."/>
            <person name="Li H."/>
            <person name="Wu J."/>
            <person name="Wang P."/>
            <person name="Li P."/>
            <person name="Shi C."/>
            <person name="Zheng F."/>
            <person name="Jian J."/>
            <person name="Huang B."/>
            <person name="Shan D."/>
            <person name="Shi M."/>
            <person name="Fang C."/>
            <person name="Yue Y."/>
            <person name="Li F."/>
            <person name="Li D."/>
            <person name="Wei S."/>
            <person name="Han B."/>
            <person name="Jiang C."/>
            <person name="Yin Y."/>
            <person name="Xia T."/>
            <person name="Zhang Z."/>
            <person name="Bennetzen J.L."/>
            <person name="Zhao S."/>
            <person name="Wan X."/>
        </authorList>
    </citation>
    <scope>NUCLEOTIDE SEQUENCE [LARGE SCALE GENOMIC DNA]</scope>
    <source>
        <strain evidence="13">cv. Shuchazao</strain>
        <tissue evidence="12">Leaf</tissue>
    </source>
</reference>
<dbReference type="PRINTS" id="PR00364">
    <property type="entry name" value="DISEASERSIST"/>
</dbReference>
<keyword evidence="6" id="KW-0067">ATP-binding</keyword>
<evidence type="ECO:0000256" key="5">
    <source>
        <dbReference type="ARBA" id="ARBA00022821"/>
    </source>
</evidence>
<feature type="domain" description="Disease resistance R13L4/SHOC-2-like LRR" evidence="11">
    <location>
        <begin position="102"/>
        <end position="380"/>
    </location>
</feature>
<dbReference type="Gene3D" id="3.80.10.10">
    <property type="entry name" value="Ribonuclease Inhibitor"/>
    <property type="match status" value="2"/>
</dbReference>
<evidence type="ECO:0000256" key="4">
    <source>
        <dbReference type="ARBA" id="ARBA00022741"/>
    </source>
</evidence>
<dbReference type="SMART" id="SM00369">
    <property type="entry name" value="LRR_TYP"/>
    <property type="match status" value="4"/>
</dbReference>
<proteinExistence type="inferred from homology"/>
<feature type="domain" description="Disease resistance protein winged helix" evidence="10">
    <location>
        <begin position="835"/>
        <end position="906"/>
    </location>
</feature>
<keyword evidence="3" id="KW-0677">Repeat</keyword>
<keyword evidence="5" id="KW-0611">Plant defense</keyword>
<evidence type="ECO:0000256" key="6">
    <source>
        <dbReference type="ARBA" id="ARBA00022840"/>
    </source>
</evidence>